<reference evidence="5" key="1">
    <citation type="submission" date="2014-04" db="EMBL/GenBank/DDBJ databases">
        <authorList>
            <person name="Harrison E."/>
        </authorList>
    </citation>
    <scope>NUCLEOTIDE SEQUENCE</scope>
    <source>
        <strain evidence="5">1680/49</strain>
    </source>
</reference>
<keyword evidence="2 3" id="KW-0326">Glycosidase</keyword>
<dbReference type="InterPro" id="IPR017853">
    <property type="entry name" value="GH"/>
</dbReference>
<dbReference type="GO" id="GO:0000272">
    <property type="term" value="P:polysaccharide catabolic process"/>
    <property type="evidence" value="ECO:0007669"/>
    <property type="project" value="InterPro"/>
</dbReference>
<proteinExistence type="inferred from homology"/>
<feature type="domain" description="Glycoside hydrolase family 5" evidence="4">
    <location>
        <begin position="42"/>
        <end position="296"/>
    </location>
</feature>
<keyword evidence="1 3" id="KW-0378">Hydrolase</keyword>
<dbReference type="GO" id="GO:0004553">
    <property type="term" value="F:hydrolase activity, hydrolyzing O-glycosyl compounds"/>
    <property type="evidence" value="ECO:0007669"/>
    <property type="project" value="InterPro"/>
</dbReference>
<dbReference type="PANTHER" id="PTHR12631">
    <property type="entry name" value="ALPHA-L-IDURONIDASE"/>
    <property type="match status" value="1"/>
</dbReference>
<evidence type="ECO:0000259" key="4">
    <source>
        <dbReference type="Pfam" id="PF00150"/>
    </source>
</evidence>
<dbReference type="InterPro" id="IPR051923">
    <property type="entry name" value="Glycosyl_Hydrolase_39"/>
</dbReference>
<reference evidence="5" key="2">
    <citation type="journal article" date="2015" name="Sci. Rep.">
        <title>Genetic analysis of capsular polysaccharide synthesis gene clusters in 79 capsular types of Klebsiella spp.</title>
        <authorList>
            <person name="Pan Y.J."/>
            <person name="Lin T.L."/>
            <person name="Chen C.T."/>
            <person name="Chen Y.Y."/>
            <person name="Hsieh P.F."/>
            <person name="Hsu C.R."/>
            <person name="Wu M.C."/>
            <person name="Wang J.T."/>
        </authorList>
    </citation>
    <scope>NUCLEOTIDE SEQUENCE</scope>
    <source>
        <strain evidence="5">1680/49</strain>
    </source>
</reference>
<dbReference type="PANTHER" id="PTHR12631:SF10">
    <property type="entry name" value="BETA-XYLOSIDASE-LIKE PROTEIN-RELATED"/>
    <property type="match status" value="1"/>
</dbReference>
<dbReference type="Pfam" id="PF00150">
    <property type="entry name" value="Cellulase"/>
    <property type="match status" value="1"/>
</dbReference>
<sequence length="334" mass="38092">MNKKIIFLIIALTVTFSNKGLSFERGVCAHFDSYSEDPVVYLKALKQIGASSIRVDYQWNKIERTKGKYVVSRPLEKTDAAINQSSLYGLNNLLILDYGNSLYDNGGYPTTRDGINAFANYTKWVVKKNKGKIKYYEVWNEWKNGTGMPPAMKNTGTAKGYFEIVKRVSRIIKENDPNAIILAGSFNPLTDSDNAWFYELIELGILDYIDGISIHPYSYKNENIQLRTAEANLNAIDQFYDKLTNIANRKTAIYITEIGIPNYDGIGGVNEIESSIFRKNYIKLASERSYIKGVWWYDLKDDGTNKSFNEHNFGIFKANMTLKKNTDENLSLKN</sequence>
<evidence type="ECO:0000256" key="3">
    <source>
        <dbReference type="RuleBase" id="RU361153"/>
    </source>
</evidence>
<evidence type="ECO:0000256" key="2">
    <source>
        <dbReference type="ARBA" id="ARBA00023295"/>
    </source>
</evidence>
<organism evidence="5">
    <name type="scientific">Klebsiella sp. 1680/49</name>
    <dbReference type="NCBI Taxonomy" id="1497802"/>
    <lineage>
        <taxon>Bacteria</taxon>
        <taxon>Pseudomonadati</taxon>
        <taxon>Pseudomonadota</taxon>
        <taxon>Gammaproteobacteria</taxon>
        <taxon>Enterobacterales</taxon>
        <taxon>Enterobacteriaceae</taxon>
        <taxon>Klebsiella/Raoultella group</taxon>
        <taxon>Klebsiella</taxon>
    </lineage>
</organism>
<evidence type="ECO:0000256" key="1">
    <source>
        <dbReference type="ARBA" id="ARBA00022801"/>
    </source>
</evidence>
<dbReference type="SUPFAM" id="SSF51445">
    <property type="entry name" value="(Trans)glycosidases"/>
    <property type="match status" value="1"/>
</dbReference>
<protein>
    <submittedName>
        <fullName evidence="5">Glycoside hydrolase</fullName>
    </submittedName>
</protein>
<accession>A0A0P0YRF1</accession>
<evidence type="ECO:0000313" key="5">
    <source>
        <dbReference type="EMBL" id="BAT23450.1"/>
    </source>
</evidence>
<dbReference type="InterPro" id="IPR001547">
    <property type="entry name" value="Glyco_hydro_5"/>
</dbReference>
<dbReference type="AlphaFoldDB" id="A0A0P0YRF1"/>
<dbReference type="EMBL" id="AB924562">
    <property type="protein sequence ID" value="BAT23450.1"/>
    <property type="molecule type" value="Genomic_DNA"/>
</dbReference>
<name>A0A0P0YRF1_9ENTR</name>
<comment type="similarity">
    <text evidence="3">Belongs to the glycosyl hydrolase 5 (cellulase A) family.</text>
</comment>
<dbReference type="Gene3D" id="3.20.20.80">
    <property type="entry name" value="Glycosidases"/>
    <property type="match status" value="1"/>
</dbReference>
<gene>
    <name evidence="5" type="primary">wcuC</name>
</gene>